<dbReference type="GO" id="GO:0098609">
    <property type="term" value="P:cell-cell adhesion"/>
    <property type="evidence" value="ECO:0007669"/>
    <property type="project" value="TreeGrafter"/>
</dbReference>
<dbReference type="GO" id="GO:0030036">
    <property type="term" value="P:actin cytoskeleton organization"/>
    <property type="evidence" value="ECO:0007669"/>
    <property type="project" value="TreeGrafter"/>
</dbReference>
<dbReference type="GO" id="GO:0005178">
    <property type="term" value="F:integrin binding"/>
    <property type="evidence" value="ECO:0007669"/>
    <property type="project" value="TreeGrafter"/>
</dbReference>
<dbReference type="SMART" id="SM00307">
    <property type="entry name" value="ILWEQ"/>
    <property type="match status" value="1"/>
</dbReference>
<evidence type="ECO:0000313" key="6">
    <source>
        <dbReference type="Proteomes" id="UP000694392"/>
    </source>
</evidence>
<dbReference type="InterPro" id="IPR036723">
    <property type="entry name" value="Alpha-catenin/vinculin-like_sf"/>
</dbReference>
<keyword evidence="6" id="KW-1185">Reference proteome</keyword>
<dbReference type="FunFam" id="1.20.120.230:FF:000002">
    <property type="entry name" value="Talin 2"/>
    <property type="match status" value="1"/>
</dbReference>
<dbReference type="InterPro" id="IPR035964">
    <property type="entry name" value="I/LWEQ_dom_sf"/>
</dbReference>
<dbReference type="Gene3D" id="1.20.1410.10">
    <property type="entry name" value="I/LWEQ domain"/>
    <property type="match status" value="1"/>
</dbReference>
<accession>A0A8D0HHQ8</accession>
<keyword evidence="3" id="KW-0175">Coiled coil</keyword>
<organism evidence="5 6">
    <name type="scientific">Sphenodon punctatus</name>
    <name type="common">Tuatara</name>
    <name type="synonym">Hatteria punctata</name>
    <dbReference type="NCBI Taxonomy" id="8508"/>
    <lineage>
        <taxon>Eukaryota</taxon>
        <taxon>Metazoa</taxon>
        <taxon>Chordata</taxon>
        <taxon>Craniata</taxon>
        <taxon>Vertebrata</taxon>
        <taxon>Euteleostomi</taxon>
        <taxon>Lepidosauria</taxon>
        <taxon>Sphenodontia</taxon>
        <taxon>Sphenodontidae</taxon>
        <taxon>Sphenodon</taxon>
    </lineage>
</organism>
<dbReference type="Gene3D" id="1.20.120.230">
    <property type="entry name" value="Alpha-catenin/vinculin-like"/>
    <property type="match status" value="2"/>
</dbReference>
<feature type="domain" description="I/LWEQ" evidence="4">
    <location>
        <begin position="1294"/>
        <end position="1523"/>
    </location>
</feature>
<dbReference type="Proteomes" id="UP000694392">
    <property type="component" value="Unplaced"/>
</dbReference>
<reference evidence="5" key="1">
    <citation type="submission" date="2025-08" db="UniProtKB">
        <authorList>
            <consortium name="Ensembl"/>
        </authorList>
    </citation>
    <scope>IDENTIFICATION</scope>
</reference>
<name>A0A8D0HHQ8_SPHPU</name>
<keyword evidence="2" id="KW-0963">Cytoplasm</keyword>
<dbReference type="FunFam" id="1.20.120.230:FF:000009">
    <property type="entry name" value="Talin 2"/>
    <property type="match status" value="1"/>
</dbReference>
<dbReference type="FunFam" id="1.20.1420.10:FF:000007">
    <property type="entry name" value="Talin 2"/>
    <property type="match status" value="1"/>
</dbReference>
<dbReference type="FunFam" id="1.20.1420.10:FF:000005">
    <property type="entry name" value="Talin 2"/>
    <property type="match status" value="1"/>
</dbReference>
<evidence type="ECO:0000259" key="4">
    <source>
        <dbReference type="PROSITE" id="PS50945"/>
    </source>
</evidence>
<dbReference type="CDD" id="cd12150">
    <property type="entry name" value="talin-RS"/>
    <property type="match status" value="1"/>
</dbReference>
<dbReference type="SUPFAM" id="SSF47220">
    <property type="entry name" value="alpha-catenin/vinculin-like"/>
    <property type="match status" value="5"/>
</dbReference>
<dbReference type="Ensembl" id="ENSSPUT00000021463.1">
    <property type="protein sequence ID" value="ENSSPUP00000020156.1"/>
    <property type="gene ID" value="ENSSPUG00000015365.1"/>
</dbReference>
<protein>
    <recommendedName>
        <fullName evidence="4">I/LWEQ domain-containing protein</fullName>
    </recommendedName>
</protein>
<dbReference type="GO" id="GO:0005925">
    <property type="term" value="C:focal adhesion"/>
    <property type="evidence" value="ECO:0007669"/>
    <property type="project" value="TreeGrafter"/>
</dbReference>
<dbReference type="InterPro" id="IPR054082">
    <property type="entry name" value="Talin_IBS2B"/>
</dbReference>
<dbReference type="FunFam" id="1.20.1410.10:FF:000001">
    <property type="entry name" value="Talin 2"/>
    <property type="match status" value="1"/>
</dbReference>
<evidence type="ECO:0000256" key="1">
    <source>
        <dbReference type="ARBA" id="ARBA00004496"/>
    </source>
</evidence>
<feature type="coiled-coil region" evidence="3">
    <location>
        <begin position="1491"/>
        <end position="1518"/>
    </location>
</feature>
<dbReference type="Pfam" id="PF21896">
    <property type="entry name" value="Talin_IBS2B"/>
    <property type="match status" value="3"/>
</dbReference>
<dbReference type="InterPro" id="IPR037438">
    <property type="entry name" value="Talin1/2-RS"/>
</dbReference>
<evidence type="ECO:0000256" key="3">
    <source>
        <dbReference type="SAM" id="Coils"/>
    </source>
</evidence>
<dbReference type="Pfam" id="PF08913">
    <property type="entry name" value="VBS"/>
    <property type="match status" value="1"/>
</dbReference>
<dbReference type="GeneTree" id="ENSGT00940000154699"/>
<dbReference type="Pfam" id="PF21865">
    <property type="entry name" value="TLN1-like_RS"/>
    <property type="match status" value="2"/>
</dbReference>
<evidence type="ECO:0000256" key="2">
    <source>
        <dbReference type="ARBA" id="ARBA00022490"/>
    </source>
</evidence>
<dbReference type="Pfam" id="PF01608">
    <property type="entry name" value="I_LWEQ"/>
    <property type="match status" value="1"/>
</dbReference>
<dbReference type="InterPro" id="IPR054060">
    <property type="entry name" value="TLN1-like_RS"/>
</dbReference>
<dbReference type="PROSITE" id="PS50945">
    <property type="entry name" value="I_LWEQ"/>
    <property type="match status" value="1"/>
</dbReference>
<dbReference type="PANTHER" id="PTHR19981:SF34">
    <property type="entry name" value="TALIN-2"/>
    <property type="match status" value="1"/>
</dbReference>
<dbReference type="FunFam" id="1.20.1420.10:FF:000001">
    <property type="entry name" value="Talin 2"/>
    <property type="match status" value="1"/>
</dbReference>
<dbReference type="GO" id="GO:0051015">
    <property type="term" value="F:actin filament binding"/>
    <property type="evidence" value="ECO:0007669"/>
    <property type="project" value="InterPro"/>
</dbReference>
<dbReference type="FunFam" id="1.20.1420.10:FF:000006">
    <property type="entry name" value="Talin 2"/>
    <property type="match status" value="1"/>
</dbReference>
<reference evidence="5" key="2">
    <citation type="submission" date="2025-09" db="UniProtKB">
        <authorList>
            <consortium name="Ensembl"/>
        </authorList>
    </citation>
    <scope>IDENTIFICATION</scope>
</reference>
<dbReference type="InterPro" id="IPR002558">
    <property type="entry name" value="ILWEQ_dom"/>
</dbReference>
<dbReference type="SUPFAM" id="SSF109885">
    <property type="entry name" value="I/LWEQ domain"/>
    <property type="match status" value="2"/>
</dbReference>
<sequence>SPTNLAKAAVPTVSDQAAAMQLSQCAKNLATSLAELRTASQKAHEACGPMEIDSALNTVQTLKNELQDAKMAAVDGQLKPLPGETLEKCAQDLGSTSKAVGSSMAQLLTCAAQGNEHYTGVAARETAQALKTLAQAARGVAASTTDPMAAHAMLDSARDVMEGSAMLIQEAKQALVAPGDAESQQRLAQVAKAVSHSLNNFVNCLPGQKDVDMALKSIGESSKKLLVDSLPPSSKSFQEAQSELNQAAADLNQSAGEVVHATRGQSGELAAASGKFSDDFDEFLDAGIEMAGQAQTKEDQIQVIGNLKNISMASSKLLLAAKSLSVDPGAPNAKNLLAAAARAVTESINQLITLCTQQAPGQKECDNALRELETVKGMLDNPNEPVSDLSYFDCIEGVMENSKVLGEAMAGISQNAKTGDLPVFGECVGVASKALCGLTEAAAQASYLVGISDPNSQAGHQGLVDPIQFARANQSIQMACQNLVDPASSPSQVLSAATIVAKHTSALCNACRIASSKTANPVAKRHFVQSAKEVANSTANLVKTIKALDGDFSEDNRNKCRVATAPLIEAVENLTAFASNPEFVSIPAQISTEGSRAQEPILTSARIMLESSSLLIKTARSLAINPKDPPTWSVLAGHSHTVSDSIKSLITSIRDKAPGQRECDYSIDGINKCIRDIEQASLAAVSQNLGTRDDISVEALQEQLTSVVQEIGHLIDPIATAARGEAAQLGHKVTQLASYFEPLVLAAVGVASKMLDHQQQMTVLDQTKTLAESALQMLYAAKEGGGNPKASHTHDAITEAAQLMKEAVDDIMVTLNEAASEVGMVGGMVDSIAEAMNKLDEGTPPDSKGTFVDYQTTVVKYSKAIAVTAQEMMTKSVTNPEELGGLASQMTTDYGHLAFQGRMAAATAEPEEIGFQIRTRVQELGHGCIFLVQKAGALQVCPMDSYTKRELIECARAVTEKVSLVLSALQAGNKGTQACITAASAVSGIIADLDTTIMFATAGTLNAENNESFADHRENILKTAKTLVEDTKLLVSGAASSQEKLAQAAQSSASTITQLAEVVKLGAASLGSDDPETQVVLINAIKDVAKALSDLIGATKGAASKPADDPSMYQLKGAAKVMVTNVTSLLKTVKAVEDEATRGTRALEATIEYIKQELTVFESKEVPEKTSSPEESIRMTKGITMATAKAVASGNSCRQEDVIATANLSRKAVADMLTACKQASYYPEVSEDVRARALRFGTECTLGYLELLEHVLLILQKPTPELKHQLAVLSKRVASAVTELIQATEAMKGTEWVDPEDPTVIAETELLGAAASIEAAAKKLEQLKPRAKPRQADETLDFEEQILEAAKSIAAATSALVKSASAVGAIPANAADDGQWSQGLISAARMVAAATSSLCEAANASVQGHASEEKLISSAKQVAASTAQLLVACKVKADQDSEAMRRLQAAGNAVKLASDNLVRAAQKAAFGKAEDDDVVVKTKFVGGIAQIIAAQEEMLKKERELEEARKKLAQIRQQQYKFLPTELREDEG</sequence>
<proteinExistence type="predicted"/>
<dbReference type="GO" id="GO:0005737">
    <property type="term" value="C:cytoplasm"/>
    <property type="evidence" value="ECO:0007669"/>
    <property type="project" value="UniProtKB-SubCell"/>
</dbReference>
<dbReference type="InterPro" id="IPR049108">
    <property type="entry name" value="Talin_R4"/>
</dbReference>
<dbReference type="InterPro" id="IPR015009">
    <property type="entry name" value="Vinculin-bd_dom"/>
</dbReference>
<dbReference type="PANTHER" id="PTHR19981">
    <property type="entry name" value="TALIN"/>
    <property type="match status" value="1"/>
</dbReference>
<dbReference type="GO" id="GO:0005886">
    <property type="term" value="C:plasma membrane"/>
    <property type="evidence" value="ECO:0007669"/>
    <property type="project" value="TreeGrafter"/>
</dbReference>
<dbReference type="Gene3D" id="1.20.1420.10">
    <property type="entry name" value="Talin, central domain"/>
    <property type="match status" value="7"/>
</dbReference>
<comment type="subcellular location">
    <subcellularLocation>
        <location evidence="1">Cytoplasm</location>
    </subcellularLocation>
</comment>
<dbReference type="Pfam" id="PF21692">
    <property type="entry name" value="Talin_R4"/>
    <property type="match status" value="1"/>
</dbReference>
<evidence type="ECO:0000313" key="5">
    <source>
        <dbReference type="Ensembl" id="ENSSPUP00000020156.1"/>
    </source>
</evidence>
<dbReference type="FunFam" id="1.20.1420.10:FF:000002">
    <property type="entry name" value="Talin 2"/>
    <property type="match status" value="1"/>
</dbReference>